<evidence type="ECO:0000256" key="1">
    <source>
        <dbReference type="ARBA" id="ARBA00006547"/>
    </source>
</evidence>
<dbReference type="SUPFAM" id="SSF54001">
    <property type="entry name" value="Cysteine proteinases"/>
    <property type="match status" value="1"/>
</dbReference>
<keyword evidence="3" id="KW-0012">Acyltransferase</keyword>
<organism evidence="3 4">
    <name type="scientific">Sporosarcina psychrophila</name>
    <name type="common">Bacillus psychrophilus</name>
    <dbReference type="NCBI Taxonomy" id="1476"/>
    <lineage>
        <taxon>Bacteria</taxon>
        <taxon>Bacillati</taxon>
        <taxon>Bacillota</taxon>
        <taxon>Bacilli</taxon>
        <taxon>Bacillales</taxon>
        <taxon>Caryophanaceae</taxon>
        <taxon>Sporosarcina</taxon>
    </lineage>
</organism>
<dbReference type="RefSeq" id="WP_354312975.1">
    <property type="nucleotide sequence ID" value="NZ_JBEPME010000002.1"/>
</dbReference>
<dbReference type="EC" id="2.3.1.118" evidence="3"/>
<evidence type="ECO:0000256" key="2">
    <source>
        <dbReference type="RuleBase" id="RU003452"/>
    </source>
</evidence>
<dbReference type="EMBL" id="JBEPME010000002">
    <property type="protein sequence ID" value="MET3656856.1"/>
    <property type="molecule type" value="Genomic_DNA"/>
</dbReference>
<dbReference type="GO" id="GO:0046990">
    <property type="term" value="F:N-hydroxyarylamine O-acetyltransferase activity"/>
    <property type="evidence" value="ECO:0007669"/>
    <property type="project" value="UniProtKB-EC"/>
</dbReference>
<proteinExistence type="inferred from homology"/>
<accession>A0ABV2K707</accession>
<dbReference type="InterPro" id="IPR053710">
    <property type="entry name" value="Arylamine_NAT_domain_sf"/>
</dbReference>
<dbReference type="Pfam" id="PF00797">
    <property type="entry name" value="Acetyltransf_2"/>
    <property type="match status" value="1"/>
</dbReference>
<keyword evidence="3" id="KW-0808">Transferase</keyword>
<comment type="caution">
    <text evidence="3">The sequence shown here is derived from an EMBL/GenBank/DDBJ whole genome shotgun (WGS) entry which is preliminary data.</text>
</comment>
<gene>
    <name evidence="3" type="ORF">ABIC55_001943</name>
</gene>
<name>A0ABV2K707_SPOPS</name>
<dbReference type="Proteomes" id="UP001549104">
    <property type="component" value="Unassembled WGS sequence"/>
</dbReference>
<comment type="similarity">
    <text evidence="1 2">Belongs to the arylamine N-acetyltransferase family.</text>
</comment>
<evidence type="ECO:0000313" key="4">
    <source>
        <dbReference type="Proteomes" id="UP001549104"/>
    </source>
</evidence>
<dbReference type="PANTHER" id="PTHR11786">
    <property type="entry name" value="N-HYDROXYARYLAMINE O-ACETYLTRANSFERASE"/>
    <property type="match status" value="1"/>
</dbReference>
<dbReference type="Gene3D" id="3.30.2140.20">
    <property type="match status" value="1"/>
</dbReference>
<protein>
    <submittedName>
        <fullName evidence="3">N-hydroxyarylamine O-acetyltransferase</fullName>
        <ecNumber evidence="3">2.3.1.118</ecNumber>
    </submittedName>
</protein>
<dbReference type="InterPro" id="IPR001447">
    <property type="entry name" value="Arylamine_N-AcTrfase"/>
</dbReference>
<sequence>MEVLNYLARFCGTQNKEISLFDLTELQRLHVQHIPFENLDVIRRVPIYLNLQHIYDKIVRRKRGGYCYELNGLFSWLLTELGYDAHLVAATVLRPSGEWAKADTHAAIIVQLDQPYLIDVGFGDSTSLPIPLNGEEQTDISDTYRVIQQLDQSFYLERISDTEIKTLYRFDLTSKALVDFHEGCVFNPVAKESSFTHSDIVTRATTTGRITLSDQTVTITENNIKTKTILSIEEKVHFLEDVFDIRL</sequence>
<dbReference type="PANTHER" id="PTHR11786:SF0">
    <property type="entry name" value="ARYLAMINE N-ACETYLTRANSFERASE 4-RELATED"/>
    <property type="match status" value="1"/>
</dbReference>
<keyword evidence="4" id="KW-1185">Reference proteome</keyword>
<reference evidence="3 4" key="1">
    <citation type="submission" date="2024-06" db="EMBL/GenBank/DDBJ databases">
        <title>Sorghum-associated microbial communities from plants grown in Nebraska, USA.</title>
        <authorList>
            <person name="Schachtman D."/>
        </authorList>
    </citation>
    <scope>NUCLEOTIDE SEQUENCE [LARGE SCALE GENOMIC DNA]</scope>
    <source>
        <strain evidence="3 4">1288</strain>
    </source>
</reference>
<dbReference type="PRINTS" id="PR01543">
    <property type="entry name" value="ANATRNSFRASE"/>
</dbReference>
<evidence type="ECO:0000313" key="3">
    <source>
        <dbReference type="EMBL" id="MET3656856.1"/>
    </source>
</evidence>
<dbReference type="InterPro" id="IPR038765">
    <property type="entry name" value="Papain-like_cys_pep_sf"/>
</dbReference>